<evidence type="ECO:0000256" key="6">
    <source>
        <dbReference type="ARBA" id="ARBA00023136"/>
    </source>
</evidence>
<comment type="caution">
    <text evidence="11">The sequence shown here is derived from an EMBL/GenBank/DDBJ whole genome shotgun (WGS) entry which is preliminary data.</text>
</comment>
<feature type="region of interest" description="Disordered" evidence="7">
    <location>
        <begin position="588"/>
        <end position="611"/>
    </location>
</feature>
<dbReference type="InterPro" id="IPR003593">
    <property type="entry name" value="AAA+_ATPase"/>
</dbReference>
<feature type="transmembrane region" description="Helical" evidence="8">
    <location>
        <begin position="161"/>
        <end position="194"/>
    </location>
</feature>
<feature type="transmembrane region" description="Helical" evidence="8">
    <location>
        <begin position="75"/>
        <end position="97"/>
    </location>
</feature>
<feature type="transmembrane region" description="Helical" evidence="8">
    <location>
        <begin position="41"/>
        <end position="63"/>
    </location>
</feature>
<evidence type="ECO:0000259" key="10">
    <source>
        <dbReference type="PROSITE" id="PS50929"/>
    </source>
</evidence>
<accession>A0ABP9EGY8</accession>
<evidence type="ECO:0000256" key="7">
    <source>
        <dbReference type="SAM" id="MobiDB-lite"/>
    </source>
</evidence>
<dbReference type="InterPro" id="IPR003439">
    <property type="entry name" value="ABC_transporter-like_ATP-bd"/>
</dbReference>
<protein>
    <submittedName>
        <fullName evidence="11">ABC transporter ATP-binding protein</fullName>
    </submittedName>
</protein>
<keyword evidence="6 8" id="KW-0472">Membrane</keyword>
<sequence>MSGALTPVDPAAARPVPPRRTAGLRLLCAELASRPGPLARVAGWSLVEAAPPLLSGVLLAAALDRGFLAQRPWAGFGWLLLFGAALAVRAFAVRRIFPALSDVVEPLRDALVRRTVSGSVHAWATGREPRDPAAVARLTEQVESVRNLVAALLRTVRQVAFALVAAVVGLAALSGAVALLVLPCVAAALLLLALLLRTLAARQRAVLLADEALAREAGGVLDALRDVVACGARDRARAAVDAATEAQARAVAALGRAGAGRRAVVLLGSQLPLLVVVPALPGLVGSGRLSAGAAAGAVTYLITGLDPALRSLSTLLGTWGVQLDAVLRRLAEATTAPAASDPAPDGVPGPGGLAVRGLTFRYGPHAAPVVDGFDLRLEPCDHLAVVGPSGIGKSTLALLLTGLEAPTGGTVTYGGVPLDRVPSAWLRREVALIPQEAYVFTGTVRENLTYLAPDADPAALDASVRALGLEPLVERLGGYDAPIDSPSALSEGERQLLALARVHLSPARLVVLDEATCHLDAAAEARAEQAFADRDGALIVIAHRMGSARRARRVLLLDGSDTRLGTHDRLLAESPRYADLAGRWERPPAPGVRAVGPRRTGLRRSDGALAG</sequence>
<comment type="subcellular location">
    <subcellularLocation>
        <location evidence="1">Cell membrane</location>
        <topology evidence="1">Multi-pass membrane protein</topology>
    </subcellularLocation>
</comment>
<dbReference type="PANTHER" id="PTHR24221:SF654">
    <property type="entry name" value="ATP-BINDING CASSETTE SUB-FAMILY B MEMBER 6"/>
    <property type="match status" value="1"/>
</dbReference>
<evidence type="ECO:0000313" key="11">
    <source>
        <dbReference type="EMBL" id="GAA4876584.1"/>
    </source>
</evidence>
<dbReference type="PROSITE" id="PS50929">
    <property type="entry name" value="ABC_TM1F"/>
    <property type="match status" value="1"/>
</dbReference>
<dbReference type="EMBL" id="BAABIS010000001">
    <property type="protein sequence ID" value="GAA4876584.1"/>
    <property type="molecule type" value="Genomic_DNA"/>
</dbReference>
<dbReference type="Gene3D" id="1.20.1560.10">
    <property type="entry name" value="ABC transporter type 1, transmembrane domain"/>
    <property type="match status" value="1"/>
</dbReference>
<evidence type="ECO:0000313" key="12">
    <source>
        <dbReference type="Proteomes" id="UP001501752"/>
    </source>
</evidence>
<keyword evidence="4 11" id="KW-0067">ATP-binding</keyword>
<dbReference type="Pfam" id="PF00005">
    <property type="entry name" value="ABC_tran"/>
    <property type="match status" value="1"/>
</dbReference>
<dbReference type="InterPro" id="IPR027417">
    <property type="entry name" value="P-loop_NTPase"/>
</dbReference>
<organism evidence="11 12">
    <name type="scientific">Kitasatospora terrestris</name>
    <dbReference type="NCBI Taxonomy" id="258051"/>
    <lineage>
        <taxon>Bacteria</taxon>
        <taxon>Bacillati</taxon>
        <taxon>Actinomycetota</taxon>
        <taxon>Actinomycetes</taxon>
        <taxon>Kitasatosporales</taxon>
        <taxon>Streptomycetaceae</taxon>
        <taxon>Kitasatospora</taxon>
    </lineage>
</organism>
<keyword evidence="5 8" id="KW-1133">Transmembrane helix</keyword>
<dbReference type="InterPro" id="IPR036640">
    <property type="entry name" value="ABC1_TM_sf"/>
</dbReference>
<keyword evidence="3" id="KW-0547">Nucleotide-binding</keyword>
<evidence type="ECO:0000256" key="2">
    <source>
        <dbReference type="ARBA" id="ARBA00022692"/>
    </source>
</evidence>
<dbReference type="InterPro" id="IPR039421">
    <property type="entry name" value="Type_1_exporter"/>
</dbReference>
<dbReference type="InterPro" id="IPR011527">
    <property type="entry name" value="ABC1_TM_dom"/>
</dbReference>
<evidence type="ECO:0000256" key="1">
    <source>
        <dbReference type="ARBA" id="ARBA00004651"/>
    </source>
</evidence>
<feature type="domain" description="ABC transporter" evidence="9">
    <location>
        <begin position="353"/>
        <end position="584"/>
    </location>
</feature>
<evidence type="ECO:0000256" key="3">
    <source>
        <dbReference type="ARBA" id="ARBA00022741"/>
    </source>
</evidence>
<gene>
    <name evidence="11" type="ORF">GCM10023235_65380</name>
</gene>
<keyword evidence="2 8" id="KW-0812">Transmembrane</keyword>
<dbReference type="PROSITE" id="PS50893">
    <property type="entry name" value="ABC_TRANSPORTER_2"/>
    <property type="match status" value="1"/>
</dbReference>
<proteinExistence type="predicted"/>
<evidence type="ECO:0000256" key="8">
    <source>
        <dbReference type="SAM" id="Phobius"/>
    </source>
</evidence>
<name>A0ABP9EGY8_9ACTN</name>
<evidence type="ECO:0000256" key="5">
    <source>
        <dbReference type="ARBA" id="ARBA00022989"/>
    </source>
</evidence>
<dbReference type="SUPFAM" id="SSF90123">
    <property type="entry name" value="ABC transporter transmembrane region"/>
    <property type="match status" value="1"/>
</dbReference>
<dbReference type="GO" id="GO:0005524">
    <property type="term" value="F:ATP binding"/>
    <property type="evidence" value="ECO:0007669"/>
    <property type="project" value="UniProtKB-KW"/>
</dbReference>
<dbReference type="Gene3D" id="3.40.50.300">
    <property type="entry name" value="P-loop containing nucleotide triphosphate hydrolases"/>
    <property type="match status" value="1"/>
</dbReference>
<keyword evidence="12" id="KW-1185">Reference proteome</keyword>
<evidence type="ECO:0000259" key="9">
    <source>
        <dbReference type="PROSITE" id="PS50893"/>
    </source>
</evidence>
<dbReference type="Proteomes" id="UP001501752">
    <property type="component" value="Unassembled WGS sequence"/>
</dbReference>
<dbReference type="SUPFAM" id="SSF52540">
    <property type="entry name" value="P-loop containing nucleoside triphosphate hydrolases"/>
    <property type="match status" value="1"/>
</dbReference>
<feature type="domain" description="ABC transmembrane type-1" evidence="10">
    <location>
        <begin position="42"/>
        <end position="307"/>
    </location>
</feature>
<evidence type="ECO:0000256" key="4">
    <source>
        <dbReference type="ARBA" id="ARBA00022840"/>
    </source>
</evidence>
<dbReference type="RefSeq" id="WP_345700505.1">
    <property type="nucleotide sequence ID" value="NZ_BAABIS010000001.1"/>
</dbReference>
<reference evidence="12" key="1">
    <citation type="journal article" date="2019" name="Int. J. Syst. Evol. Microbiol.">
        <title>The Global Catalogue of Microorganisms (GCM) 10K type strain sequencing project: providing services to taxonomists for standard genome sequencing and annotation.</title>
        <authorList>
            <consortium name="The Broad Institute Genomics Platform"/>
            <consortium name="The Broad Institute Genome Sequencing Center for Infectious Disease"/>
            <person name="Wu L."/>
            <person name="Ma J."/>
        </authorList>
    </citation>
    <scope>NUCLEOTIDE SEQUENCE [LARGE SCALE GENOMIC DNA]</scope>
    <source>
        <strain evidence="12">JCM 13006</strain>
    </source>
</reference>
<dbReference type="CDD" id="cd03228">
    <property type="entry name" value="ABCC_MRP_Like"/>
    <property type="match status" value="1"/>
</dbReference>
<dbReference type="SMART" id="SM00382">
    <property type="entry name" value="AAA"/>
    <property type="match status" value="1"/>
</dbReference>
<dbReference type="PANTHER" id="PTHR24221">
    <property type="entry name" value="ATP-BINDING CASSETTE SUB-FAMILY B"/>
    <property type="match status" value="1"/>
</dbReference>